<dbReference type="EMBL" id="CAEZZZ010000074">
    <property type="protein sequence ID" value="CAB4783882.1"/>
    <property type="molecule type" value="Genomic_DNA"/>
</dbReference>
<organism evidence="3">
    <name type="scientific">freshwater metagenome</name>
    <dbReference type="NCBI Taxonomy" id="449393"/>
    <lineage>
        <taxon>unclassified sequences</taxon>
        <taxon>metagenomes</taxon>
        <taxon>ecological metagenomes</taxon>
    </lineage>
</organism>
<evidence type="ECO:0000313" key="6">
    <source>
        <dbReference type="EMBL" id="CAB4970911.1"/>
    </source>
</evidence>
<reference evidence="3" key="1">
    <citation type="submission" date="2020-05" db="EMBL/GenBank/DDBJ databases">
        <authorList>
            <person name="Chiriac C."/>
            <person name="Salcher M."/>
            <person name="Ghai R."/>
            <person name="Kavagutti S V."/>
        </authorList>
    </citation>
    <scope>NUCLEOTIDE SEQUENCE</scope>
</reference>
<dbReference type="HAMAP" id="MF_00048">
    <property type="entry name" value="UPF0102"/>
    <property type="match status" value="1"/>
</dbReference>
<dbReference type="EMBL" id="CAEZXT010000001">
    <property type="protein sequence ID" value="CAB4687428.1"/>
    <property type="molecule type" value="Genomic_DNA"/>
</dbReference>
<protein>
    <submittedName>
        <fullName evidence="3">Unannotated protein</fullName>
    </submittedName>
</protein>
<dbReference type="InterPro" id="IPR011856">
    <property type="entry name" value="tRNA_endonuc-like_dom_sf"/>
</dbReference>
<dbReference type="Gene3D" id="3.40.1350.10">
    <property type="match status" value="1"/>
</dbReference>
<evidence type="ECO:0000313" key="5">
    <source>
        <dbReference type="EMBL" id="CAB4849160.1"/>
    </source>
</evidence>
<dbReference type="CDD" id="cd20736">
    <property type="entry name" value="PoNe_Nuclease"/>
    <property type="match status" value="1"/>
</dbReference>
<evidence type="ECO:0000313" key="2">
    <source>
        <dbReference type="EMBL" id="CAB4687428.1"/>
    </source>
</evidence>
<dbReference type="NCBIfam" id="NF009154">
    <property type="entry name" value="PRK12497.3-3"/>
    <property type="match status" value="1"/>
</dbReference>
<accession>A0A6J6WFL7</accession>
<evidence type="ECO:0000313" key="3">
    <source>
        <dbReference type="EMBL" id="CAB4783882.1"/>
    </source>
</evidence>
<dbReference type="InterPro" id="IPR003509">
    <property type="entry name" value="UPF0102_YraN-like"/>
</dbReference>
<gene>
    <name evidence="1" type="ORF">UFOPK2288_00766</name>
    <name evidence="2" type="ORF">UFOPK2589_00036</name>
    <name evidence="3" type="ORF">UFOPK2931_00958</name>
    <name evidence="4" type="ORF">UFOPK3056_00512</name>
    <name evidence="5" type="ORF">UFOPK3287_00476</name>
    <name evidence="6" type="ORF">UFOPK3916_00393</name>
    <name evidence="7" type="ORF">UFOPK4074_00382</name>
</gene>
<dbReference type="InterPro" id="IPR011335">
    <property type="entry name" value="Restrct_endonuc-II-like"/>
</dbReference>
<dbReference type="EMBL" id="CAFBOE010000019">
    <property type="protein sequence ID" value="CAB4970911.1"/>
    <property type="molecule type" value="Genomic_DNA"/>
</dbReference>
<dbReference type="EMBL" id="CAFAAR010000032">
    <property type="protein sequence ID" value="CAB4801197.1"/>
    <property type="molecule type" value="Genomic_DNA"/>
</dbReference>
<dbReference type="PANTHER" id="PTHR34039:SF1">
    <property type="entry name" value="UPF0102 PROTEIN YRAN"/>
    <property type="match status" value="1"/>
</dbReference>
<proteinExistence type="inferred from homology"/>
<evidence type="ECO:0000313" key="4">
    <source>
        <dbReference type="EMBL" id="CAB4801197.1"/>
    </source>
</evidence>
<dbReference type="AlphaFoldDB" id="A0A6J6WFL7"/>
<dbReference type="PANTHER" id="PTHR34039">
    <property type="entry name" value="UPF0102 PROTEIN YRAN"/>
    <property type="match status" value="1"/>
</dbReference>
<dbReference type="Pfam" id="PF02021">
    <property type="entry name" value="UPF0102"/>
    <property type="match status" value="1"/>
</dbReference>
<evidence type="ECO:0000313" key="1">
    <source>
        <dbReference type="EMBL" id="CAB4666016.1"/>
    </source>
</evidence>
<dbReference type="SUPFAM" id="SSF52980">
    <property type="entry name" value="Restriction endonuclease-like"/>
    <property type="match status" value="1"/>
</dbReference>
<dbReference type="EMBL" id="CAFBJH010000020">
    <property type="protein sequence ID" value="CAB4849160.1"/>
    <property type="molecule type" value="Genomic_DNA"/>
</dbReference>
<sequence>MADTRKTDTRNIALGKFGEDVIANFLQQRDVQILERNWRIKEGEIDIVALYPNGTIAFVEVKTRSSLAFGQPLEGISPIKMARLQRLSLAWRACHSRRWRSFQIDCAGVLIDKDGSHIIEYRANVS</sequence>
<evidence type="ECO:0000313" key="7">
    <source>
        <dbReference type="EMBL" id="CAB5006074.1"/>
    </source>
</evidence>
<dbReference type="EMBL" id="CAEZWS010000034">
    <property type="protein sequence ID" value="CAB4666016.1"/>
    <property type="molecule type" value="Genomic_DNA"/>
</dbReference>
<dbReference type="EMBL" id="CAFBPG010000020">
    <property type="protein sequence ID" value="CAB5006074.1"/>
    <property type="molecule type" value="Genomic_DNA"/>
</dbReference>
<name>A0A6J6WFL7_9ZZZZ</name>
<dbReference type="GO" id="GO:0003676">
    <property type="term" value="F:nucleic acid binding"/>
    <property type="evidence" value="ECO:0007669"/>
    <property type="project" value="InterPro"/>
</dbReference>